<dbReference type="RefSeq" id="WP_025699194.1">
    <property type="nucleotide sequence ID" value="NZ_ASQQ01000654.1"/>
</dbReference>
<gene>
    <name evidence="1" type="ORF">VK70_00615</name>
</gene>
<dbReference type="AlphaFoldDB" id="A0A0F7F7H0"/>
<reference evidence="1 2" key="1">
    <citation type="submission" date="2015-03" db="EMBL/GenBank/DDBJ databases">
        <authorList>
            <person name="Abdul Halim M."/>
        </authorList>
    </citation>
    <scope>NUCLEOTIDE SEQUENCE [LARGE SCALE GENOMIC DNA]</scope>
    <source>
        <strain evidence="1 2">ATCC 35681</strain>
    </source>
</reference>
<reference evidence="1 2" key="2">
    <citation type="journal article" date="2016" name="Genome Announc.">
        <title>Genome Sequence of a Gram-Positive Diazotroph, Paenibacillus durus Type Strain ATCC 35681.</title>
        <authorList>
            <person name="Halim M.A."/>
            <person name="Rahman A.Y."/>
            <person name="Sim K.S."/>
            <person name="Yam H.C."/>
            <person name="Rahim A.A."/>
            <person name="Ghazali A.H."/>
            <person name="Najimudin N."/>
        </authorList>
    </citation>
    <scope>NUCLEOTIDE SEQUENCE [LARGE SCALE GENOMIC DNA]</scope>
    <source>
        <strain evidence="1 2">ATCC 35681</strain>
    </source>
</reference>
<dbReference type="EMBL" id="CP011114">
    <property type="protein sequence ID" value="AKG33297.1"/>
    <property type="molecule type" value="Genomic_DNA"/>
</dbReference>
<organism evidence="1 2">
    <name type="scientific">Paenibacillus durus ATCC 35681</name>
    <dbReference type="NCBI Taxonomy" id="1333534"/>
    <lineage>
        <taxon>Bacteria</taxon>
        <taxon>Bacillati</taxon>
        <taxon>Bacillota</taxon>
        <taxon>Bacilli</taxon>
        <taxon>Bacillales</taxon>
        <taxon>Paenibacillaceae</taxon>
        <taxon>Paenibacillus</taxon>
    </lineage>
</organism>
<name>A0A0F7F7H0_PAEDU</name>
<dbReference type="PATRIC" id="fig|1333534.5.peg.138"/>
<evidence type="ECO:0000313" key="1">
    <source>
        <dbReference type="EMBL" id="AKG33297.1"/>
    </source>
</evidence>
<dbReference type="Proteomes" id="UP000034189">
    <property type="component" value="Chromosome"/>
</dbReference>
<protein>
    <submittedName>
        <fullName evidence="1">Uncharacterized protein</fullName>
    </submittedName>
</protein>
<evidence type="ECO:0000313" key="2">
    <source>
        <dbReference type="Proteomes" id="UP000034189"/>
    </source>
</evidence>
<dbReference type="HOGENOM" id="CLU_186866_0_0_9"/>
<accession>A0A0F7F7H0</accession>
<sequence length="91" mass="10526">MHFKLKDRHGNIISPFINADHKQVIRLNDTEYEIIEPSENADESSLMSSLIADFDADPDIRKMIKESELAIEKGHVFSTKQVIEMIKNREL</sequence>
<dbReference type="OrthoDB" id="2624196at2"/>
<proteinExistence type="predicted"/>